<sequence>MVVKGFGRSQSDQQRQELDLLLADTKGRDSWVTIIWLTTGQGQLGYKYMANHRAGPAGLKVYGQPQGRASWVTSIWPTTGQGQLGFGFLSNFGGGQPKTPLFGLGSVGAAMTNTGPAASCEY</sequence>
<dbReference type="AlphaFoldDB" id="A0A8J4YFV9"/>
<evidence type="ECO:0000313" key="2">
    <source>
        <dbReference type="Proteomes" id="UP000770661"/>
    </source>
</evidence>
<evidence type="ECO:0000313" key="1">
    <source>
        <dbReference type="EMBL" id="KAG0726552.1"/>
    </source>
</evidence>
<gene>
    <name evidence="1" type="ORF">GWK47_036285</name>
</gene>
<reference evidence="1" key="1">
    <citation type="submission" date="2020-07" db="EMBL/GenBank/DDBJ databases">
        <title>The High-quality genome of the commercially important snow crab, Chionoecetes opilio.</title>
        <authorList>
            <person name="Jeong J.-H."/>
            <person name="Ryu S."/>
        </authorList>
    </citation>
    <scope>NUCLEOTIDE SEQUENCE</scope>
    <source>
        <strain evidence="1">MADBK_172401_WGS</strain>
        <tissue evidence="1">Digestive gland</tissue>
    </source>
</reference>
<keyword evidence="2" id="KW-1185">Reference proteome</keyword>
<name>A0A8J4YFV9_CHIOP</name>
<organism evidence="1 2">
    <name type="scientific">Chionoecetes opilio</name>
    <name type="common">Atlantic snow crab</name>
    <name type="synonym">Cancer opilio</name>
    <dbReference type="NCBI Taxonomy" id="41210"/>
    <lineage>
        <taxon>Eukaryota</taxon>
        <taxon>Metazoa</taxon>
        <taxon>Ecdysozoa</taxon>
        <taxon>Arthropoda</taxon>
        <taxon>Crustacea</taxon>
        <taxon>Multicrustacea</taxon>
        <taxon>Malacostraca</taxon>
        <taxon>Eumalacostraca</taxon>
        <taxon>Eucarida</taxon>
        <taxon>Decapoda</taxon>
        <taxon>Pleocyemata</taxon>
        <taxon>Brachyura</taxon>
        <taxon>Eubrachyura</taxon>
        <taxon>Majoidea</taxon>
        <taxon>Majidae</taxon>
        <taxon>Chionoecetes</taxon>
    </lineage>
</organism>
<dbReference type="Proteomes" id="UP000770661">
    <property type="component" value="Unassembled WGS sequence"/>
</dbReference>
<protein>
    <submittedName>
        <fullName evidence="1">Uncharacterized protein</fullName>
    </submittedName>
</protein>
<accession>A0A8J4YFV9</accession>
<comment type="caution">
    <text evidence="1">The sequence shown here is derived from an EMBL/GenBank/DDBJ whole genome shotgun (WGS) entry which is preliminary data.</text>
</comment>
<dbReference type="EMBL" id="JACEEZ010004224">
    <property type="protein sequence ID" value="KAG0726552.1"/>
    <property type="molecule type" value="Genomic_DNA"/>
</dbReference>
<proteinExistence type="predicted"/>